<organism evidence="3 4">
    <name type="scientific">Tautonia sociabilis</name>
    <dbReference type="NCBI Taxonomy" id="2080755"/>
    <lineage>
        <taxon>Bacteria</taxon>
        <taxon>Pseudomonadati</taxon>
        <taxon>Planctomycetota</taxon>
        <taxon>Planctomycetia</taxon>
        <taxon>Isosphaerales</taxon>
        <taxon>Isosphaeraceae</taxon>
        <taxon>Tautonia</taxon>
    </lineage>
</organism>
<dbReference type="SUPFAM" id="SSF53098">
    <property type="entry name" value="Ribonuclease H-like"/>
    <property type="match status" value="1"/>
</dbReference>
<feature type="region of interest" description="Disordered" evidence="1">
    <location>
        <begin position="391"/>
        <end position="410"/>
    </location>
</feature>
<evidence type="ECO:0000259" key="2">
    <source>
        <dbReference type="Pfam" id="PF13546"/>
    </source>
</evidence>
<dbReference type="EMBL" id="RYZH01000015">
    <property type="protein sequence ID" value="RUL87971.1"/>
    <property type="molecule type" value="Genomic_DNA"/>
</dbReference>
<proteinExistence type="predicted"/>
<feature type="domain" description="Transposase IS701-like DDE" evidence="2">
    <location>
        <begin position="29"/>
        <end position="258"/>
    </location>
</feature>
<evidence type="ECO:0000313" key="3">
    <source>
        <dbReference type="EMBL" id="RUL87971.1"/>
    </source>
</evidence>
<evidence type="ECO:0000256" key="1">
    <source>
        <dbReference type="SAM" id="MobiDB-lite"/>
    </source>
</evidence>
<reference evidence="3 4" key="2">
    <citation type="submission" date="2019-01" db="EMBL/GenBank/DDBJ databases">
        <title>Tautonia sociabilis, a novel thermotolerant planctomycete of Isosphaeraceae family, isolated from a 4000 m deep subterranean habitat.</title>
        <authorList>
            <person name="Kovaleva O.L."/>
            <person name="Elcheninov A.G."/>
            <person name="Van Heerden E."/>
            <person name="Toshchakov S.V."/>
            <person name="Novikov A."/>
            <person name="Bonch-Osmolovskaya E.A."/>
            <person name="Kublanov I.V."/>
        </authorList>
    </citation>
    <scope>NUCLEOTIDE SEQUENCE [LARGE SCALE GENOMIC DNA]</scope>
    <source>
        <strain evidence="3 4">GM2012</strain>
    </source>
</reference>
<keyword evidence="4" id="KW-1185">Reference proteome</keyword>
<dbReference type="OrthoDB" id="292045at2"/>
<name>A0A432MKN7_9BACT</name>
<protein>
    <submittedName>
        <fullName evidence="3">Transposase</fullName>
    </submittedName>
</protein>
<evidence type="ECO:0000313" key="4">
    <source>
        <dbReference type="Proteomes" id="UP000280296"/>
    </source>
</evidence>
<accession>A0A432MKN7</accession>
<reference evidence="3 4" key="1">
    <citation type="submission" date="2018-12" db="EMBL/GenBank/DDBJ databases">
        <authorList>
            <person name="Toschakov S.V."/>
        </authorList>
    </citation>
    <scope>NUCLEOTIDE SEQUENCE [LARGE SCALE GENOMIC DNA]</scope>
    <source>
        <strain evidence="3 4">GM2012</strain>
    </source>
</reference>
<dbReference type="Pfam" id="PF13546">
    <property type="entry name" value="DDE_5"/>
    <property type="match status" value="1"/>
</dbReference>
<dbReference type="InterPro" id="IPR038721">
    <property type="entry name" value="IS701-like_DDE_dom"/>
</dbReference>
<dbReference type="InterPro" id="IPR012337">
    <property type="entry name" value="RNaseH-like_sf"/>
</dbReference>
<comment type="caution">
    <text evidence="3">The sequence shown here is derived from an EMBL/GenBank/DDBJ whole genome shotgun (WGS) entry which is preliminary data.</text>
</comment>
<dbReference type="RefSeq" id="WP_126725092.1">
    <property type="nucleotide sequence ID" value="NZ_RYZH01000015.1"/>
</dbReference>
<feature type="region of interest" description="Disordered" evidence="1">
    <location>
        <begin position="234"/>
        <end position="257"/>
    </location>
</feature>
<dbReference type="AlphaFoldDB" id="A0A432MKN7"/>
<gene>
    <name evidence="3" type="ORF">TsocGM_09620</name>
</gene>
<dbReference type="Proteomes" id="UP000280296">
    <property type="component" value="Unassembled WGS sequence"/>
</dbReference>
<sequence length="447" mass="50342">MFAITLTAQWAAWVAALAAPLHRRCAWRLAPVVAGILMASGRRTASSWWRAAGIGRAFRSYYYFLDHLGRKVTQVATVLLGLVLGRIAPEERLLLAIDDTPTKRYGPEVQGAGVHHNPTPGPAGSKFLYGHSWVVLSRIVHHHQGGVVGLPLLGRLYIRDRDIPDLPDEVEWDFRTKPQLAAELIGWAGGRIADPGRRPWVAVDGAYGNREFLKPAKRAGFVVVARLRRDADLSDLPPPLKPGQKRGRGRPPIYGKGSISLAKRAGQRRGWQEVRASTIRGREVIRMAKSFLATWRPAGGTIRVVIVEEPDGEWRAYLCTDPGASVEAIVQAIHDRWAIEQGFADLKEVEGIEQVQLRRVWSNVGALNLNLWVHTLVEVWAWGRPAEEVRDRRDRPWDDPDRRPSHADRRKALQRSMVEEEFRRVRLPLPWSEKIRPLLEGVVRMVA</sequence>